<dbReference type="KEGG" id="cfm:BJL90_19355"/>
<evidence type="ECO:0000313" key="8">
    <source>
        <dbReference type="Proteomes" id="UP000177894"/>
    </source>
</evidence>
<keyword evidence="2" id="KW-0547">Nucleotide-binding</keyword>
<reference evidence="7 9" key="2">
    <citation type="submission" date="2017-03" db="EMBL/GenBank/DDBJ databases">
        <title>Complete sequence of Clostridium formicaceticum DSM 92.</title>
        <authorList>
            <person name="Poehlein A."/>
            <person name="Karl M."/>
            <person name="Bengelsdorf F.R."/>
            <person name="Duerre P."/>
            <person name="Daniel R."/>
        </authorList>
    </citation>
    <scope>NUCLEOTIDE SEQUENCE [LARGE SCALE GENOMIC DNA]</scope>
    <source>
        <strain evidence="7 9">DSM 92</strain>
    </source>
</reference>
<dbReference type="Pfam" id="PF00005">
    <property type="entry name" value="ABC_tran"/>
    <property type="match status" value="1"/>
</dbReference>
<dbReference type="PROSITE" id="PS00211">
    <property type="entry name" value="ABC_TRANSPORTER_1"/>
    <property type="match status" value="1"/>
</dbReference>
<dbReference type="InterPro" id="IPR017871">
    <property type="entry name" value="ABC_transporter-like_CS"/>
</dbReference>
<dbReference type="PANTHER" id="PTHR42781">
    <property type="entry name" value="SPERMIDINE/PUTRESCINE IMPORT ATP-BINDING PROTEIN POTA"/>
    <property type="match status" value="1"/>
</dbReference>
<protein>
    <recommendedName>
        <fullName evidence="4">ABC-type quaternary amine transporter</fullName>
        <ecNumber evidence="4">7.6.2.9</ecNumber>
    </recommendedName>
</protein>
<sequence length="339" mass="38254">MKIVMENITKTYGSEKVLDHLNLQVEEGKFLSILGYSGAGKSTILKIISGLVGQDKGRVFIDGIDISNYPTENRNIGYIFQSPLLFPHMTVEENIAFGLQVKKWDSKRIRKRTTELIKLLQIEGLEKRLPPMISGGQQQRVAIARALAPEPRILLMDEPFSSLDSKLREEMGALIKEIQEKLNLTIIFVTHDRNESLALSHEIGILLDGNIAQIDTPKNIYYKPNSNKVAKFMGLCNFIPGRIQGNIFYSRLGEFKGVAEEDGKAKLFLRPEQIKICEGDNFKIMSYKITGREIIYRAKTGDSCLLVEDSAQEVLSVGQTIGLIFPNKNLHFIHKRSMI</sequence>
<keyword evidence="1" id="KW-0813">Transport</keyword>
<proteinExistence type="predicted"/>
<dbReference type="EMBL" id="CP017603">
    <property type="protein sequence ID" value="AOY77827.1"/>
    <property type="molecule type" value="Genomic_DNA"/>
</dbReference>
<evidence type="ECO:0000256" key="1">
    <source>
        <dbReference type="ARBA" id="ARBA00022448"/>
    </source>
</evidence>
<evidence type="ECO:0000256" key="3">
    <source>
        <dbReference type="ARBA" id="ARBA00022840"/>
    </source>
</evidence>
<keyword evidence="3 7" id="KW-0067">ATP-binding</keyword>
<evidence type="ECO:0000313" key="9">
    <source>
        <dbReference type="Proteomes" id="UP000192478"/>
    </source>
</evidence>
<evidence type="ECO:0000259" key="5">
    <source>
        <dbReference type="PROSITE" id="PS50893"/>
    </source>
</evidence>
<dbReference type="GO" id="GO:0015418">
    <property type="term" value="F:ABC-type quaternary ammonium compound transporting activity"/>
    <property type="evidence" value="ECO:0007669"/>
    <property type="project" value="UniProtKB-EC"/>
</dbReference>
<evidence type="ECO:0000256" key="2">
    <source>
        <dbReference type="ARBA" id="ARBA00022741"/>
    </source>
</evidence>
<organism evidence="7 9">
    <name type="scientific">Clostridium formicaceticum</name>
    <dbReference type="NCBI Taxonomy" id="1497"/>
    <lineage>
        <taxon>Bacteria</taxon>
        <taxon>Bacillati</taxon>
        <taxon>Bacillota</taxon>
        <taxon>Clostridia</taxon>
        <taxon>Eubacteriales</taxon>
        <taxon>Clostridiaceae</taxon>
        <taxon>Clostridium</taxon>
    </lineage>
</organism>
<dbReference type="Proteomes" id="UP000177894">
    <property type="component" value="Chromosome"/>
</dbReference>
<keyword evidence="8" id="KW-1185">Reference proteome</keyword>
<dbReference type="InterPro" id="IPR027417">
    <property type="entry name" value="P-loop_NTPase"/>
</dbReference>
<name>A0AAC9WH06_9CLOT</name>
<dbReference type="InterPro" id="IPR008995">
    <property type="entry name" value="Mo/tungstate-bd_C_term_dom"/>
</dbReference>
<dbReference type="InterPro" id="IPR050093">
    <property type="entry name" value="ABC_SmlMolc_Importer"/>
</dbReference>
<dbReference type="SMART" id="SM00382">
    <property type="entry name" value="AAA"/>
    <property type="match status" value="1"/>
</dbReference>
<evidence type="ECO:0000313" key="6">
    <source>
        <dbReference type="EMBL" id="AOY77827.1"/>
    </source>
</evidence>
<dbReference type="SUPFAM" id="SSF52540">
    <property type="entry name" value="P-loop containing nucleoside triphosphate hydrolases"/>
    <property type="match status" value="1"/>
</dbReference>
<evidence type="ECO:0000256" key="4">
    <source>
        <dbReference type="ARBA" id="ARBA00066388"/>
    </source>
</evidence>
<dbReference type="AlphaFoldDB" id="A0AAC9WH06"/>
<accession>A0AAC9WH06</accession>
<dbReference type="Proteomes" id="UP000192478">
    <property type="component" value="Chromosome"/>
</dbReference>
<dbReference type="EC" id="7.6.2.9" evidence="4"/>
<dbReference type="EMBL" id="CP020559">
    <property type="protein sequence ID" value="ARE88438.1"/>
    <property type="molecule type" value="Genomic_DNA"/>
</dbReference>
<dbReference type="PANTHER" id="PTHR42781:SF4">
    <property type="entry name" value="SPERMIDINE_PUTRESCINE IMPORT ATP-BINDING PROTEIN POTA"/>
    <property type="match status" value="1"/>
</dbReference>
<reference evidence="6 8" key="1">
    <citation type="submission" date="2016-10" db="EMBL/GenBank/DDBJ databases">
        <title>Complete Genome Sequence of Acetogen Clostridium formicoaceticum ATCC 27076.</title>
        <authorList>
            <person name="Bao T."/>
            <person name="Cheng C."/>
            <person name="Zhao J."/>
            <person name="Yang S.-T."/>
            <person name="Wang J."/>
            <person name="Wang M."/>
        </authorList>
    </citation>
    <scope>NUCLEOTIDE SEQUENCE [LARGE SCALE GENOMIC DNA]</scope>
    <source>
        <strain evidence="6 8">ATCC 27076</strain>
    </source>
</reference>
<dbReference type="SUPFAM" id="SSF50331">
    <property type="entry name" value="MOP-like"/>
    <property type="match status" value="1"/>
</dbReference>
<feature type="domain" description="ABC transporter" evidence="5">
    <location>
        <begin position="3"/>
        <end position="233"/>
    </location>
</feature>
<dbReference type="GO" id="GO:0016887">
    <property type="term" value="F:ATP hydrolysis activity"/>
    <property type="evidence" value="ECO:0007669"/>
    <property type="project" value="InterPro"/>
</dbReference>
<dbReference type="GO" id="GO:0005524">
    <property type="term" value="F:ATP binding"/>
    <property type="evidence" value="ECO:0007669"/>
    <property type="project" value="UniProtKB-KW"/>
</dbReference>
<gene>
    <name evidence="7" type="primary">potA</name>
    <name evidence="6" type="ORF">BJL90_19355</name>
    <name evidence="7" type="ORF">CLFO_28410</name>
</gene>
<dbReference type="InterPro" id="IPR003593">
    <property type="entry name" value="AAA+_ATPase"/>
</dbReference>
<dbReference type="PROSITE" id="PS50893">
    <property type="entry name" value="ABC_TRANSPORTER_2"/>
    <property type="match status" value="1"/>
</dbReference>
<dbReference type="FunFam" id="3.40.50.300:FF:000425">
    <property type="entry name" value="Probable ABC transporter, ATP-binding subunit"/>
    <property type="match status" value="1"/>
</dbReference>
<keyword evidence="7" id="KW-0378">Hydrolase</keyword>
<dbReference type="RefSeq" id="WP_070972053.1">
    <property type="nucleotide sequence ID" value="NZ_CP017603.1"/>
</dbReference>
<dbReference type="Gene3D" id="3.40.50.300">
    <property type="entry name" value="P-loop containing nucleotide triphosphate hydrolases"/>
    <property type="match status" value="1"/>
</dbReference>
<evidence type="ECO:0000313" key="7">
    <source>
        <dbReference type="EMBL" id="ARE88438.1"/>
    </source>
</evidence>
<dbReference type="InterPro" id="IPR003439">
    <property type="entry name" value="ABC_transporter-like_ATP-bd"/>
</dbReference>